<dbReference type="SUPFAM" id="SSF53335">
    <property type="entry name" value="S-adenosyl-L-methionine-dependent methyltransferases"/>
    <property type="match status" value="1"/>
</dbReference>
<evidence type="ECO:0000313" key="4">
    <source>
        <dbReference type="Proteomes" id="UP000094243"/>
    </source>
</evidence>
<dbReference type="GO" id="GO:0032259">
    <property type="term" value="P:methylation"/>
    <property type="evidence" value="ECO:0007669"/>
    <property type="project" value="UniProtKB-KW"/>
</dbReference>
<dbReference type="RefSeq" id="WP_069406592.1">
    <property type="nucleotide sequence ID" value="NZ_MIGZ01000118.1"/>
</dbReference>
<keyword evidence="3" id="KW-0808">Transferase</keyword>
<dbReference type="Pfam" id="PF13489">
    <property type="entry name" value="Methyltransf_23"/>
    <property type="match status" value="1"/>
</dbReference>
<dbReference type="Gene3D" id="3.40.50.720">
    <property type="entry name" value="NAD(P)-binding Rossmann-like Domain"/>
    <property type="match status" value="1"/>
</dbReference>
<keyword evidence="3" id="KW-0489">Methyltransferase</keyword>
<dbReference type="InterPro" id="IPR029063">
    <property type="entry name" value="SAM-dependent_MTases_sf"/>
</dbReference>
<dbReference type="Gene3D" id="6.20.50.110">
    <property type="entry name" value="Methyltransferase, zinc-binding domain"/>
    <property type="match status" value="1"/>
</dbReference>
<dbReference type="Pfam" id="PF08421">
    <property type="entry name" value="Methyltransf_13"/>
    <property type="match status" value="1"/>
</dbReference>
<accession>A0A1E3REI3</accession>
<proteinExistence type="predicted"/>
<reference evidence="4" key="1">
    <citation type="submission" date="2016-09" db="EMBL/GenBank/DDBJ databases">
        <authorList>
            <person name="Greninger A.L."/>
            <person name="Jerome K.R."/>
            <person name="Mcnair B."/>
            <person name="Wallis C."/>
            <person name="Fang F."/>
        </authorList>
    </citation>
    <scope>NUCLEOTIDE SEQUENCE [LARGE SCALE GENOMIC DNA]</scope>
    <source>
        <strain evidence="4">M7</strain>
    </source>
</reference>
<evidence type="ECO:0000259" key="2">
    <source>
        <dbReference type="Pfam" id="PF08484"/>
    </source>
</evidence>
<evidence type="ECO:0000259" key="1">
    <source>
        <dbReference type="Pfam" id="PF08421"/>
    </source>
</evidence>
<dbReference type="InterPro" id="IPR013630">
    <property type="entry name" value="Methyltransf_Zn-bd_dom_put"/>
</dbReference>
<dbReference type="EMBL" id="MIGZ01000118">
    <property type="protein sequence ID" value="ODQ88280.1"/>
    <property type="molecule type" value="Genomic_DNA"/>
</dbReference>
<dbReference type="GO" id="GO:0008168">
    <property type="term" value="F:methyltransferase activity"/>
    <property type="evidence" value="ECO:0007669"/>
    <property type="project" value="UniProtKB-KW"/>
</dbReference>
<comment type="caution">
    <text evidence="3">The sequence shown here is derived from an EMBL/GenBank/DDBJ whole genome shotgun (WGS) entry which is preliminary data.</text>
</comment>
<dbReference type="InterPro" id="IPR038576">
    <property type="entry name" value="Methyltransf_Zn-bd_dom_put_sf"/>
</dbReference>
<keyword evidence="4" id="KW-1185">Reference proteome</keyword>
<dbReference type="InterPro" id="IPR013691">
    <property type="entry name" value="MeTrfase_14"/>
</dbReference>
<feature type="domain" description="C-methyltransferase" evidence="2">
    <location>
        <begin position="259"/>
        <end position="399"/>
    </location>
</feature>
<sequence length="416" mass="45896">MTSTSTNADRPLTEITRCEVCGGDRLLPVLDLGRHPLCDDLVEIGDPRRCREYPINIAFCPTCATAHQRYQVPKEELFPVDYHYRSRFTADVLSGMRSLVATCGERLGPLTDKLVLDVGCNDGSLLDFFRDAGAKTAGIEPTGAGRDAAAKGHFVVQDYLSAATATAVRDDVGQPDLITFTNVFAHIEDLSGVLAALKLLLAPQTTIVIENHYLGAVLDRHQFDTFYHEHPRTYSYHSFDFIAKSLGLDIVGVEFPARYGGNIRVMLGRGAQGANETAELVAREQNFLRNFGQLSRDVELWKDRKGREIRQIVAEHGPIRAKAFPGRAAILVKLLGLTAAEIVAVHEKPGSNKIGHYVPGTRIPILADDDLFALGPQSKPLLNLAWHISAEIRRYLADNGYQGQVFDVLCDDDFRV</sequence>
<protein>
    <submittedName>
        <fullName evidence="3">Methyltransferase</fullName>
    </submittedName>
</protein>
<dbReference type="Proteomes" id="UP000094243">
    <property type="component" value="Unassembled WGS sequence"/>
</dbReference>
<evidence type="ECO:0000313" key="3">
    <source>
        <dbReference type="EMBL" id="ODQ88280.1"/>
    </source>
</evidence>
<dbReference type="Pfam" id="PF08484">
    <property type="entry name" value="Methyltransf_14"/>
    <property type="match status" value="1"/>
</dbReference>
<dbReference type="AlphaFoldDB" id="A0A1E3REI3"/>
<gene>
    <name evidence="3" type="ORF">BHQ17_18505</name>
</gene>
<organism evidence="3 4">
    <name type="scientific">Mycolicibacterium holsaticum</name>
    <dbReference type="NCBI Taxonomy" id="152142"/>
    <lineage>
        <taxon>Bacteria</taxon>
        <taxon>Bacillati</taxon>
        <taxon>Actinomycetota</taxon>
        <taxon>Actinomycetes</taxon>
        <taxon>Mycobacteriales</taxon>
        <taxon>Mycobacteriaceae</taxon>
        <taxon>Mycolicibacterium</taxon>
    </lineage>
</organism>
<dbReference type="PANTHER" id="PTHR43861">
    <property type="entry name" value="TRANS-ACONITATE 2-METHYLTRANSFERASE-RELATED"/>
    <property type="match status" value="1"/>
</dbReference>
<dbReference type="Gene3D" id="3.40.50.150">
    <property type="entry name" value="Vaccinia Virus protein VP39"/>
    <property type="match status" value="1"/>
</dbReference>
<name>A0A1E3REI3_9MYCO</name>
<dbReference type="PANTHER" id="PTHR43861:SF5">
    <property type="entry name" value="BLL5978 PROTEIN"/>
    <property type="match status" value="1"/>
</dbReference>
<feature type="domain" description="Methyltransferase putative zinc binding" evidence="1">
    <location>
        <begin position="18"/>
        <end position="78"/>
    </location>
</feature>